<dbReference type="InterPro" id="IPR050126">
    <property type="entry name" value="Ap4A_hydrolase"/>
</dbReference>
<dbReference type="Pfam" id="PF00149">
    <property type="entry name" value="Metallophos"/>
    <property type="match status" value="1"/>
</dbReference>
<name>A0A7H1N0M0_9PROT</name>
<sequence length="274" mass="30749">MPLHLLKRLWQRSPQIGVGTASVPPGMRIYAIGDIHGRFDLLRQLHQAIRADCADVSPLTTLQVVYLGDYVDRGWQSREVIDLLIEQPLRGFFAVHLLGNHDRQLLEFLQHGTGGPQWLRYGGDATICSYGVRMTDGGGAAKRLTVMRDELVRTVPQQHVRFLQQLPLMHQVGDYLFVHAGIDPEKPLAEQTERDLLWIRDEFLESDNHFGAVVVHGHTTTREPDVRSNRIGIDTGACYGNRLTCLVLEGQQKRFLTATAARPSSGFAVPDFPV</sequence>
<dbReference type="InterPro" id="IPR006186">
    <property type="entry name" value="Ser/Thr-sp_prot-phosphatase"/>
</dbReference>
<dbReference type="AlphaFoldDB" id="A0A7H1N0M0"/>
<dbReference type="GO" id="GO:0110154">
    <property type="term" value="P:RNA decapping"/>
    <property type="evidence" value="ECO:0007669"/>
    <property type="project" value="TreeGrafter"/>
</dbReference>
<dbReference type="GO" id="GO:0008803">
    <property type="term" value="F:bis(5'-nucleosyl)-tetraphosphatase (symmetrical) activity"/>
    <property type="evidence" value="ECO:0007669"/>
    <property type="project" value="TreeGrafter"/>
</dbReference>
<keyword evidence="3" id="KW-1185">Reference proteome</keyword>
<dbReference type="CDD" id="cd00144">
    <property type="entry name" value="MPP_PPP_family"/>
    <property type="match status" value="1"/>
</dbReference>
<dbReference type="Proteomes" id="UP000516369">
    <property type="component" value="Chromosome"/>
</dbReference>
<feature type="domain" description="Calcineurin-like phosphoesterase" evidence="1">
    <location>
        <begin position="27"/>
        <end position="222"/>
    </location>
</feature>
<dbReference type="EMBL" id="CP053923">
    <property type="protein sequence ID" value="QNT69256.1"/>
    <property type="molecule type" value="Genomic_DNA"/>
</dbReference>
<dbReference type="SUPFAM" id="SSF56300">
    <property type="entry name" value="Metallo-dependent phosphatases"/>
    <property type="match status" value="1"/>
</dbReference>
<proteinExistence type="predicted"/>
<evidence type="ECO:0000313" key="2">
    <source>
        <dbReference type="EMBL" id="QNT69256.1"/>
    </source>
</evidence>
<dbReference type="GO" id="GO:0016791">
    <property type="term" value="F:phosphatase activity"/>
    <property type="evidence" value="ECO:0007669"/>
    <property type="project" value="TreeGrafter"/>
</dbReference>
<evidence type="ECO:0000259" key="1">
    <source>
        <dbReference type="Pfam" id="PF00149"/>
    </source>
</evidence>
<dbReference type="GO" id="GO:0005737">
    <property type="term" value="C:cytoplasm"/>
    <property type="evidence" value="ECO:0007669"/>
    <property type="project" value="TreeGrafter"/>
</dbReference>
<gene>
    <name evidence="2" type="ORF">HQ394_07835</name>
</gene>
<accession>A0A7H1N0M0</accession>
<dbReference type="PANTHER" id="PTHR42850:SF4">
    <property type="entry name" value="ZINC-DEPENDENT ENDOPOLYPHOSPHATASE"/>
    <property type="match status" value="1"/>
</dbReference>
<reference evidence="2 3" key="1">
    <citation type="submission" date="2020-05" db="EMBL/GenBank/DDBJ databases">
        <title>Complete closed genome sequence of Defluviicoccus vanus.</title>
        <authorList>
            <person name="Bessarab I."/>
            <person name="Arumugam K."/>
            <person name="Maszenan A.M."/>
            <person name="Seviour R.J."/>
            <person name="Williams R.B."/>
        </authorList>
    </citation>
    <scope>NUCLEOTIDE SEQUENCE [LARGE SCALE GENOMIC DNA]</scope>
    <source>
        <strain evidence="2 3">Ben 114</strain>
    </source>
</reference>
<dbReference type="KEGG" id="dvn:HQ394_07835"/>
<organism evidence="2 3">
    <name type="scientific">Defluviicoccus vanus</name>
    <dbReference type="NCBI Taxonomy" id="111831"/>
    <lineage>
        <taxon>Bacteria</taxon>
        <taxon>Pseudomonadati</taxon>
        <taxon>Pseudomonadota</taxon>
        <taxon>Alphaproteobacteria</taxon>
        <taxon>Rhodospirillales</taxon>
        <taxon>Rhodospirillaceae</taxon>
        <taxon>Defluviicoccus</taxon>
    </lineage>
</organism>
<dbReference type="PRINTS" id="PR00114">
    <property type="entry name" value="STPHPHTASE"/>
</dbReference>
<dbReference type="Gene3D" id="3.60.21.10">
    <property type="match status" value="1"/>
</dbReference>
<dbReference type="InterPro" id="IPR029052">
    <property type="entry name" value="Metallo-depent_PP-like"/>
</dbReference>
<dbReference type="InterPro" id="IPR004843">
    <property type="entry name" value="Calcineurin-like_PHP"/>
</dbReference>
<evidence type="ECO:0000313" key="3">
    <source>
        <dbReference type="Proteomes" id="UP000516369"/>
    </source>
</evidence>
<protein>
    <submittedName>
        <fullName evidence="2">Serine/threonine protein phosphatase</fullName>
    </submittedName>
</protein>
<dbReference type="PANTHER" id="PTHR42850">
    <property type="entry name" value="METALLOPHOSPHOESTERASE"/>
    <property type="match status" value="1"/>
</dbReference>